<evidence type="ECO:0000313" key="2">
    <source>
        <dbReference type="Proteomes" id="UP000243459"/>
    </source>
</evidence>
<proteinExistence type="predicted"/>
<dbReference type="EMBL" id="CM007383">
    <property type="protein sequence ID" value="ONK74428.1"/>
    <property type="molecule type" value="Genomic_DNA"/>
</dbReference>
<organism evidence="1 2">
    <name type="scientific">Asparagus officinalis</name>
    <name type="common">Garden asparagus</name>
    <dbReference type="NCBI Taxonomy" id="4686"/>
    <lineage>
        <taxon>Eukaryota</taxon>
        <taxon>Viridiplantae</taxon>
        <taxon>Streptophyta</taxon>
        <taxon>Embryophyta</taxon>
        <taxon>Tracheophyta</taxon>
        <taxon>Spermatophyta</taxon>
        <taxon>Magnoliopsida</taxon>
        <taxon>Liliopsida</taxon>
        <taxon>Asparagales</taxon>
        <taxon>Asparagaceae</taxon>
        <taxon>Asparagoideae</taxon>
        <taxon>Asparagus</taxon>
    </lineage>
</organism>
<gene>
    <name evidence="1" type="ORF">A4U43_C03F6110</name>
</gene>
<dbReference type="Gramene" id="ONK74428">
    <property type="protein sequence ID" value="ONK74428"/>
    <property type="gene ID" value="A4U43_C03F6110"/>
</dbReference>
<name>A0A5P1F7S9_ASPOF</name>
<dbReference type="Proteomes" id="UP000243459">
    <property type="component" value="Chromosome 3"/>
</dbReference>
<keyword evidence="2" id="KW-1185">Reference proteome</keyword>
<accession>A0A5P1F7S9</accession>
<reference evidence="2" key="1">
    <citation type="journal article" date="2017" name="Nat. Commun.">
        <title>The asparagus genome sheds light on the origin and evolution of a young Y chromosome.</title>
        <authorList>
            <person name="Harkess A."/>
            <person name="Zhou J."/>
            <person name="Xu C."/>
            <person name="Bowers J.E."/>
            <person name="Van der Hulst R."/>
            <person name="Ayyampalayam S."/>
            <person name="Mercati F."/>
            <person name="Riccardi P."/>
            <person name="McKain M.R."/>
            <person name="Kakrana A."/>
            <person name="Tang H."/>
            <person name="Ray J."/>
            <person name="Groenendijk J."/>
            <person name="Arikit S."/>
            <person name="Mathioni S.M."/>
            <person name="Nakano M."/>
            <person name="Shan H."/>
            <person name="Telgmann-Rauber A."/>
            <person name="Kanno A."/>
            <person name="Yue Z."/>
            <person name="Chen H."/>
            <person name="Li W."/>
            <person name="Chen Y."/>
            <person name="Xu X."/>
            <person name="Zhang Y."/>
            <person name="Luo S."/>
            <person name="Chen H."/>
            <person name="Gao J."/>
            <person name="Mao Z."/>
            <person name="Pires J.C."/>
            <person name="Luo M."/>
            <person name="Kudrna D."/>
            <person name="Wing R.A."/>
            <person name="Meyers B.C."/>
            <person name="Yi K."/>
            <person name="Kong H."/>
            <person name="Lavrijsen P."/>
            <person name="Sunseri F."/>
            <person name="Falavigna A."/>
            <person name="Ye Y."/>
            <person name="Leebens-Mack J.H."/>
            <person name="Chen G."/>
        </authorList>
    </citation>
    <scope>NUCLEOTIDE SEQUENCE [LARGE SCALE GENOMIC DNA]</scope>
    <source>
        <strain evidence="2">cv. DH0086</strain>
    </source>
</reference>
<sequence length="102" mass="10847">MSRQPPDVLPAYSTVNSSEVDPLGLSIGHNIDTGENGNVSETIPGTSRCSMNIAKDMNQSSLTDSKVSECFDEDVPLISWMRSLAVAAKSKRSSNKSSSEPG</sequence>
<evidence type="ECO:0000313" key="1">
    <source>
        <dbReference type="EMBL" id="ONK74428.1"/>
    </source>
</evidence>
<dbReference type="AlphaFoldDB" id="A0A5P1F7S9"/>
<protein>
    <submittedName>
        <fullName evidence="1">Uncharacterized protein</fullName>
    </submittedName>
</protein>